<organism evidence="1 2">
    <name type="scientific">Brevifollis gellanilyticus</name>
    <dbReference type="NCBI Taxonomy" id="748831"/>
    <lineage>
        <taxon>Bacteria</taxon>
        <taxon>Pseudomonadati</taxon>
        <taxon>Verrucomicrobiota</taxon>
        <taxon>Verrucomicrobiia</taxon>
        <taxon>Verrucomicrobiales</taxon>
        <taxon>Verrucomicrobiaceae</taxon>
    </lineage>
</organism>
<proteinExistence type="predicted"/>
<sequence>MREHQVRCLLMGGQACVLYGAAEFSRDTDLVILASEDNAERLTNCMSALDAEVIAVPPFLLQYLEAGHAVHFRCQHPDAAGMRVDVMSRMRGVPDFQTLWERRTTLEMDDGTLCDVLSLPDLVRAKKTQRDKDWPMIRRLVEANYFANHTSPTPQQLAFWFEELRTPELLLALSQAHPQLATDAERRRGLIVHAISGDLAALTTAMEHEERQERLQDQAYWQPLKRELESLRRGKPMV</sequence>
<dbReference type="Gene3D" id="3.30.460.40">
    <property type="match status" value="1"/>
</dbReference>
<keyword evidence="2" id="KW-1185">Reference proteome</keyword>
<accession>A0A512MHX7</accession>
<name>A0A512MHX7_9BACT</name>
<gene>
    <name evidence="1" type="ORF">BGE01nite_56360</name>
</gene>
<evidence type="ECO:0000313" key="2">
    <source>
        <dbReference type="Proteomes" id="UP000321577"/>
    </source>
</evidence>
<dbReference type="Proteomes" id="UP000321577">
    <property type="component" value="Unassembled WGS sequence"/>
</dbReference>
<dbReference type="RefSeq" id="WP_146856130.1">
    <property type="nucleotide sequence ID" value="NZ_BKAG01000089.1"/>
</dbReference>
<evidence type="ECO:0008006" key="3">
    <source>
        <dbReference type="Google" id="ProtNLM"/>
    </source>
</evidence>
<reference evidence="1 2" key="1">
    <citation type="submission" date="2019-07" db="EMBL/GenBank/DDBJ databases">
        <title>Whole genome shotgun sequence of Brevifollis gellanilyticus NBRC 108608.</title>
        <authorList>
            <person name="Hosoyama A."/>
            <person name="Uohara A."/>
            <person name="Ohji S."/>
            <person name="Ichikawa N."/>
        </authorList>
    </citation>
    <scope>NUCLEOTIDE SEQUENCE [LARGE SCALE GENOMIC DNA]</scope>
    <source>
        <strain evidence="1 2">NBRC 108608</strain>
    </source>
</reference>
<dbReference type="SUPFAM" id="SSF81301">
    <property type="entry name" value="Nucleotidyltransferase"/>
    <property type="match status" value="1"/>
</dbReference>
<dbReference type="EMBL" id="BKAG01000089">
    <property type="protein sequence ID" value="GEP46345.1"/>
    <property type="molecule type" value="Genomic_DNA"/>
</dbReference>
<protein>
    <recommendedName>
        <fullName evidence="3">Nucleotidyltransferase</fullName>
    </recommendedName>
</protein>
<dbReference type="AlphaFoldDB" id="A0A512MHX7"/>
<comment type="caution">
    <text evidence="1">The sequence shown here is derived from an EMBL/GenBank/DDBJ whole genome shotgun (WGS) entry which is preliminary data.</text>
</comment>
<dbReference type="InterPro" id="IPR043519">
    <property type="entry name" value="NT_sf"/>
</dbReference>
<evidence type="ECO:0000313" key="1">
    <source>
        <dbReference type="EMBL" id="GEP46345.1"/>
    </source>
</evidence>
<dbReference type="OrthoDB" id="190455at2"/>